<evidence type="ECO:0000256" key="2">
    <source>
        <dbReference type="ARBA" id="ARBA00022618"/>
    </source>
</evidence>
<evidence type="ECO:0000256" key="3">
    <source>
        <dbReference type="ARBA" id="ARBA00022829"/>
    </source>
</evidence>
<keyword evidence="3 5" id="KW-0159">Chromosome partition</keyword>
<dbReference type="InterPro" id="IPR036390">
    <property type="entry name" value="WH_DNA-bd_sf"/>
</dbReference>
<dbReference type="SUPFAM" id="SSF46785">
    <property type="entry name" value="Winged helix' DNA-binding domain"/>
    <property type="match status" value="2"/>
</dbReference>
<dbReference type="HAMAP" id="MF_01804">
    <property type="entry name" value="ScpB"/>
    <property type="match status" value="1"/>
</dbReference>
<dbReference type="Proteomes" id="UP000046155">
    <property type="component" value="Unassembled WGS sequence"/>
</dbReference>
<evidence type="ECO:0000313" key="6">
    <source>
        <dbReference type="EMBL" id="CEO90230.1"/>
    </source>
</evidence>
<evidence type="ECO:0000256" key="4">
    <source>
        <dbReference type="ARBA" id="ARBA00023306"/>
    </source>
</evidence>
<accession>A0A0B7MJQ2</accession>
<keyword evidence="4 5" id="KW-0131">Cell cycle</keyword>
<dbReference type="GO" id="GO:0051304">
    <property type="term" value="P:chromosome separation"/>
    <property type="evidence" value="ECO:0007669"/>
    <property type="project" value="InterPro"/>
</dbReference>
<sequence length="183" mass="20405">MTVIFPEEATAVLEVLIFVTSEPVSTETLSRLTGYSARDIEELLKKLEKLYDQPGHGLQLVKVAGGYQLVTRPEYSFYIEKLLREKATEPELSRAALETLSIIAYYQPVTRAKIEAIRGVRVDHILINLLERGLIKEMGRGSGPGRPILYGSTHKFLEYFGLNDLSDLPPLPDLGNSGNTSEK</sequence>
<comment type="subcellular location">
    <subcellularLocation>
        <location evidence="5">Cytoplasm</location>
    </subcellularLocation>
    <text evidence="5">Associated with two foci at the outer edges of the nucleoid region in young cells, and at four foci within both cell halves in older cells.</text>
</comment>
<dbReference type="GO" id="GO:0051301">
    <property type="term" value="P:cell division"/>
    <property type="evidence" value="ECO:0007669"/>
    <property type="project" value="UniProtKB-KW"/>
</dbReference>
<name>A0A0B7MJQ2_9FIRM</name>
<dbReference type="PANTHER" id="PTHR34298:SF2">
    <property type="entry name" value="SEGREGATION AND CONDENSATION PROTEIN B"/>
    <property type="match status" value="1"/>
</dbReference>
<evidence type="ECO:0000256" key="5">
    <source>
        <dbReference type="HAMAP-Rule" id="MF_01804"/>
    </source>
</evidence>
<dbReference type="PANTHER" id="PTHR34298">
    <property type="entry name" value="SEGREGATION AND CONDENSATION PROTEIN B"/>
    <property type="match status" value="1"/>
</dbReference>
<reference evidence="7" key="1">
    <citation type="submission" date="2015-01" db="EMBL/GenBank/DDBJ databases">
        <authorList>
            <person name="Manzoor Shahid"/>
            <person name="Zubair Saima"/>
        </authorList>
    </citation>
    <scope>NUCLEOTIDE SEQUENCE [LARGE SCALE GENOMIC DNA]</scope>
    <source>
        <strain evidence="7">Sp3</strain>
    </source>
</reference>
<comment type="subunit">
    <text evidence="5">Homodimer. Homodimerization may be required to stabilize the binding of ScpA to the Smc head domains. Component of a cohesin-like complex composed of ScpA, ScpB and the Smc homodimer, in which ScpA and ScpB bind to the head domain of Smc. The presence of the three proteins is required for the association of the complex with DNA.</text>
</comment>
<dbReference type="GO" id="GO:0005737">
    <property type="term" value="C:cytoplasm"/>
    <property type="evidence" value="ECO:0007669"/>
    <property type="project" value="UniProtKB-SubCell"/>
</dbReference>
<evidence type="ECO:0000256" key="1">
    <source>
        <dbReference type="ARBA" id="ARBA00022490"/>
    </source>
</evidence>
<proteinExistence type="inferred from homology"/>
<dbReference type="AlphaFoldDB" id="A0A0B7MJQ2"/>
<comment type="function">
    <text evidence="5">Participates in chromosomal partition during cell division. May act via the formation of a condensin-like complex containing Smc and ScpA that pull DNA away from mid-cell into both cell halves.</text>
</comment>
<dbReference type="InterPro" id="IPR036388">
    <property type="entry name" value="WH-like_DNA-bd_sf"/>
</dbReference>
<gene>
    <name evidence="5 6" type="primary">scpB</name>
    <name evidence="6" type="ORF">SSCH_760025</name>
</gene>
<dbReference type="Gene3D" id="1.10.10.10">
    <property type="entry name" value="Winged helix-like DNA-binding domain superfamily/Winged helix DNA-binding domain"/>
    <property type="match status" value="2"/>
</dbReference>
<dbReference type="NCBIfam" id="TIGR00281">
    <property type="entry name" value="SMC-Scp complex subunit ScpB"/>
    <property type="match status" value="1"/>
</dbReference>
<dbReference type="PIRSF" id="PIRSF019345">
    <property type="entry name" value="ScpB"/>
    <property type="match status" value="1"/>
</dbReference>
<keyword evidence="1 5" id="KW-0963">Cytoplasm</keyword>
<keyword evidence="7" id="KW-1185">Reference proteome</keyword>
<organism evidence="6 7">
    <name type="scientific">Syntrophaceticus schinkii</name>
    <dbReference type="NCBI Taxonomy" id="499207"/>
    <lineage>
        <taxon>Bacteria</taxon>
        <taxon>Bacillati</taxon>
        <taxon>Bacillota</taxon>
        <taxon>Clostridia</taxon>
        <taxon>Thermoanaerobacterales</taxon>
        <taxon>Thermoanaerobacterales Family III. Incertae Sedis</taxon>
        <taxon>Syntrophaceticus</taxon>
    </lineage>
</organism>
<protein>
    <recommendedName>
        <fullName evidence="5">Segregation and condensation protein B</fullName>
    </recommendedName>
</protein>
<dbReference type="OrthoDB" id="9806226at2"/>
<dbReference type="GO" id="GO:0006260">
    <property type="term" value="P:DNA replication"/>
    <property type="evidence" value="ECO:0007669"/>
    <property type="project" value="UniProtKB-UniRule"/>
</dbReference>
<dbReference type="RefSeq" id="WP_044666013.1">
    <property type="nucleotide sequence ID" value="NZ_CDRZ01000276.1"/>
</dbReference>
<evidence type="ECO:0000313" key="7">
    <source>
        <dbReference type="Proteomes" id="UP000046155"/>
    </source>
</evidence>
<dbReference type="Pfam" id="PF04079">
    <property type="entry name" value="SMC_ScpB"/>
    <property type="match status" value="1"/>
</dbReference>
<keyword evidence="2 5" id="KW-0132">Cell division</keyword>
<dbReference type="InterPro" id="IPR005234">
    <property type="entry name" value="ScpB_csome_segregation"/>
</dbReference>
<comment type="similarity">
    <text evidence="5">Belongs to the ScpB family.</text>
</comment>
<dbReference type="EMBL" id="CDRZ01000276">
    <property type="protein sequence ID" value="CEO90230.1"/>
    <property type="molecule type" value="Genomic_DNA"/>
</dbReference>